<keyword evidence="6 8" id="KW-1133">Transmembrane helix</keyword>
<dbReference type="GO" id="GO:0016763">
    <property type="term" value="F:pentosyltransferase activity"/>
    <property type="evidence" value="ECO:0007669"/>
    <property type="project" value="TreeGrafter"/>
</dbReference>
<keyword evidence="7 8" id="KW-0472">Membrane</keyword>
<evidence type="ECO:0000313" key="11">
    <source>
        <dbReference type="Proteomes" id="UP000051783"/>
    </source>
</evidence>
<proteinExistence type="predicted"/>
<keyword evidence="3" id="KW-0328">Glycosyltransferase</keyword>
<feature type="domain" description="Glycosyltransferase RgtA/B/C/D-like" evidence="9">
    <location>
        <begin position="144"/>
        <end position="309"/>
    </location>
</feature>
<accession>A0A0R2M403</accession>
<dbReference type="GO" id="GO:0009103">
    <property type="term" value="P:lipopolysaccharide biosynthetic process"/>
    <property type="evidence" value="ECO:0007669"/>
    <property type="project" value="UniProtKB-ARBA"/>
</dbReference>
<name>A0A0R2M403_9LACO</name>
<feature type="transmembrane region" description="Helical" evidence="8">
    <location>
        <begin position="440"/>
        <end position="460"/>
    </location>
</feature>
<feature type="transmembrane region" description="Helical" evidence="8">
    <location>
        <begin position="190"/>
        <end position="208"/>
    </location>
</feature>
<protein>
    <submittedName>
        <fullName evidence="10">Integral membrane protein</fullName>
    </submittedName>
</protein>
<feature type="transmembrane region" description="Helical" evidence="8">
    <location>
        <begin position="467"/>
        <end position="486"/>
    </location>
</feature>
<evidence type="ECO:0000313" key="10">
    <source>
        <dbReference type="EMBL" id="KRO08565.1"/>
    </source>
</evidence>
<feature type="transmembrane region" description="Helical" evidence="8">
    <location>
        <begin position="82"/>
        <end position="103"/>
    </location>
</feature>
<feature type="transmembrane region" description="Helical" evidence="8">
    <location>
        <begin position="162"/>
        <end position="183"/>
    </location>
</feature>
<dbReference type="PATRIC" id="fig|942150.3.peg.669"/>
<evidence type="ECO:0000259" key="9">
    <source>
        <dbReference type="Pfam" id="PF13231"/>
    </source>
</evidence>
<organism evidence="10 11">
    <name type="scientific">Lactiplantibacillus xiangfangensis</name>
    <dbReference type="NCBI Taxonomy" id="942150"/>
    <lineage>
        <taxon>Bacteria</taxon>
        <taxon>Bacillati</taxon>
        <taxon>Bacillota</taxon>
        <taxon>Bacilli</taxon>
        <taxon>Lactobacillales</taxon>
        <taxon>Lactobacillaceae</taxon>
        <taxon>Lactiplantibacillus</taxon>
    </lineage>
</organism>
<evidence type="ECO:0000256" key="5">
    <source>
        <dbReference type="ARBA" id="ARBA00022692"/>
    </source>
</evidence>
<dbReference type="PANTHER" id="PTHR33908">
    <property type="entry name" value="MANNOSYLTRANSFERASE YKCB-RELATED"/>
    <property type="match status" value="1"/>
</dbReference>
<feature type="transmembrane region" description="Helical" evidence="8">
    <location>
        <begin position="295"/>
        <end position="316"/>
    </location>
</feature>
<comment type="caution">
    <text evidence="10">The sequence shown here is derived from an EMBL/GenBank/DDBJ whole genome shotgun (WGS) entry which is preliminary data.</text>
</comment>
<dbReference type="Pfam" id="PF13231">
    <property type="entry name" value="PMT_2"/>
    <property type="match status" value="1"/>
</dbReference>
<evidence type="ECO:0000256" key="8">
    <source>
        <dbReference type="SAM" id="Phobius"/>
    </source>
</evidence>
<reference evidence="10 11" key="1">
    <citation type="journal article" date="2015" name="Genome Announc.">
        <title>Expanding the biotechnology potential of lactobacilli through comparative genomics of 213 strains and associated genera.</title>
        <authorList>
            <person name="Sun Z."/>
            <person name="Harris H.M."/>
            <person name="McCann A."/>
            <person name="Guo C."/>
            <person name="Argimon S."/>
            <person name="Zhang W."/>
            <person name="Yang X."/>
            <person name="Jeffery I.B."/>
            <person name="Cooney J.C."/>
            <person name="Kagawa T.F."/>
            <person name="Liu W."/>
            <person name="Song Y."/>
            <person name="Salvetti E."/>
            <person name="Wrobel A."/>
            <person name="Rasinkangas P."/>
            <person name="Parkhill J."/>
            <person name="Rea M.C."/>
            <person name="O'Sullivan O."/>
            <person name="Ritari J."/>
            <person name="Douillard F.P."/>
            <person name="Paul Ross R."/>
            <person name="Yang R."/>
            <person name="Briner A.E."/>
            <person name="Felis G.E."/>
            <person name="de Vos W.M."/>
            <person name="Barrangou R."/>
            <person name="Klaenhammer T.R."/>
            <person name="Caufield P.W."/>
            <person name="Cui Y."/>
            <person name="Zhang H."/>
            <person name="O'Toole P.W."/>
        </authorList>
    </citation>
    <scope>NUCLEOTIDE SEQUENCE [LARGE SCALE GENOMIC DNA]</scope>
    <source>
        <strain evidence="10 11">LMG 26013</strain>
    </source>
</reference>
<gene>
    <name evidence="10" type="ORF">IV64_GL000655</name>
</gene>
<dbReference type="EMBL" id="JQCL01000080">
    <property type="protein sequence ID" value="KRO08565.1"/>
    <property type="molecule type" value="Genomic_DNA"/>
</dbReference>
<dbReference type="AlphaFoldDB" id="A0A0R2M403"/>
<sequence>MIHTSGGIQMLKKGIVKATQAFTLVVAGFLLVWMLAASWFVEWDSSLKLTTGVIISSSLMVIAILALVIGGSYWLTKKNTSWLIGSFVGLTLLKLPLVAWLPIKPTSDFWNYHTLAAFNAQGLTWHHLLERGDLGNYVIFPHALNIANFFSFSVALAGNNFFVSQLINISCTFIDMLLIYWLVSRWLSRRLGIVASLIFYCIPAYWIYSTLLNGAEPFFVTCVLITMLTLTKAFAPLPTATTNDQWINLIFAWVATVAANMVRPIMAVWLIALVIFTIILMLQSVEPLRQHSKQLLIYFAATLIFLISSTGIYSWLYGFQVAPNNVAVGYSLATGTSAKTKGTYNPHIAKQVAKELKVDPNLETSYPRIAKTMASDIQDNLTELQGRAVPFMNQKMQGLMSEDYGYNWVLYDLSSAKANRKKNKAWYQGRAFLTITSYSYFQAMLMVAIVSVLLGLWLLFKTSYLNNYYFYSALLLDGFTISSLFLEVQGRYHVIIYLPIIFIIICGVAVGLQLVYKSWHTKQVA</sequence>
<evidence type="ECO:0000256" key="3">
    <source>
        <dbReference type="ARBA" id="ARBA00022676"/>
    </source>
</evidence>
<feature type="transmembrane region" description="Helical" evidence="8">
    <location>
        <begin position="268"/>
        <end position="288"/>
    </location>
</feature>
<feature type="transmembrane region" description="Helical" evidence="8">
    <location>
        <begin position="21"/>
        <end position="41"/>
    </location>
</feature>
<dbReference type="Proteomes" id="UP000051783">
    <property type="component" value="Unassembled WGS sequence"/>
</dbReference>
<comment type="subcellular location">
    <subcellularLocation>
        <location evidence="1">Cell membrane</location>
        <topology evidence="1">Multi-pass membrane protein</topology>
    </subcellularLocation>
</comment>
<dbReference type="STRING" id="942150.IV64_GL000655"/>
<evidence type="ECO:0000256" key="6">
    <source>
        <dbReference type="ARBA" id="ARBA00022989"/>
    </source>
</evidence>
<dbReference type="InterPro" id="IPR038731">
    <property type="entry name" value="RgtA/B/C-like"/>
</dbReference>
<dbReference type="PANTHER" id="PTHR33908:SF11">
    <property type="entry name" value="MEMBRANE PROTEIN"/>
    <property type="match status" value="1"/>
</dbReference>
<evidence type="ECO:0000256" key="4">
    <source>
        <dbReference type="ARBA" id="ARBA00022679"/>
    </source>
</evidence>
<evidence type="ECO:0000256" key="1">
    <source>
        <dbReference type="ARBA" id="ARBA00004651"/>
    </source>
</evidence>
<feature type="transmembrane region" description="Helical" evidence="8">
    <location>
        <begin position="492"/>
        <end position="516"/>
    </location>
</feature>
<keyword evidence="11" id="KW-1185">Reference proteome</keyword>
<evidence type="ECO:0000256" key="7">
    <source>
        <dbReference type="ARBA" id="ARBA00023136"/>
    </source>
</evidence>
<dbReference type="GO" id="GO:0005886">
    <property type="term" value="C:plasma membrane"/>
    <property type="evidence" value="ECO:0007669"/>
    <property type="project" value="UniProtKB-SubCell"/>
</dbReference>
<dbReference type="InterPro" id="IPR050297">
    <property type="entry name" value="LipidA_mod_glycosyltrf_83"/>
</dbReference>
<keyword evidence="4" id="KW-0808">Transferase</keyword>
<keyword evidence="2" id="KW-1003">Cell membrane</keyword>
<evidence type="ECO:0000256" key="2">
    <source>
        <dbReference type="ARBA" id="ARBA00022475"/>
    </source>
</evidence>
<keyword evidence="5 8" id="KW-0812">Transmembrane</keyword>
<feature type="transmembrane region" description="Helical" evidence="8">
    <location>
        <begin position="53"/>
        <end position="75"/>
    </location>
</feature>